<dbReference type="Gene3D" id="3.90.220.20">
    <property type="entry name" value="DNA methylase specificity domains"/>
    <property type="match status" value="2"/>
</dbReference>
<gene>
    <name evidence="5" type="ORF">GIY30_11375</name>
</gene>
<dbReference type="CDD" id="cd17524">
    <property type="entry name" value="RMtype1_S_EcoUTORF5051P-TRD2-CR2_like"/>
    <property type="match status" value="1"/>
</dbReference>
<dbReference type="Pfam" id="PF01420">
    <property type="entry name" value="Methylase_S"/>
    <property type="match status" value="1"/>
</dbReference>
<dbReference type="InterPro" id="IPR000055">
    <property type="entry name" value="Restrct_endonuc_typeI_TRD"/>
</dbReference>
<comment type="caution">
    <text evidence="5">The sequence shown here is derived from an EMBL/GenBank/DDBJ whole genome shotgun (WGS) entry which is preliminary data.</text>
</comment>
<dbReference type="Proteomes" id="UP000475545">
    <property type="component" value="Unassembled WGS sequence"/>
</dbReference>
<protein>
    <recommendedName>
        <fullName evidence="4">Type I restriction modification DNA specificity domain-containing protein</fullName>
    </recommendedName>
</protein>
<dbReference type="InterPro" id="IPR052021">
    <property type="entry name" value="Type-I_RS_S_subunit"/>
</dbReference>
<dbReference type="PANTHER" id="PTHR30408">
    <property type="entry name" value="TYPE-1 RESTRICTION ENZYME ECOKI SPECIFICITY PROTEIN"/>
    <property type="match status" value="1"/>
</dbReference>
<dbReference type="PANTHER" id="PTHR30408:SF12">
    <property type="entry name" value="TYPE I RESTRICTION ENZYME MJAVIII SPECIFICITY SUBUNIT"/>
    <property type="match status" value="1"/>
</dbReference>
<keyword evidence="6" id="KW-1185">Reference proteome</keyword>
<evidence type="ECO:0000256" key="1">
    <source>
        <dbReference type="ARBA" id="ARBA00010923"/>
    </source>
</evidence>
<organism evidence="5 6">
    <name type="scientific">Gordonia mangrovi</name>
    <dbReference type="NCBI Taxonomy" id="2665643"/>
    <lineage>
        <taxon>Bacteria</taxon>
        <taxon>Bacillati</taxon>
        <taxon>Actinomycetota</taxon>
        <taxon>Actinomycetes</taxon>
        <taxon>Mycobacteriales</taxon>
        <taxon>Gordoniaceae</taxon>
        <taxon>Gordonia</taxon>
    </lineage>
</organism>
<evidence type="ECO:0000256" key="3">
    <source>
        <dbReference type="ARBA" id="ARBA00023125"/>
    </source>
</evidence>
<sequence>MDEGSVGIAPEDSLVSPMYTVFEVNPALVEPRYLLRYLKSARALAVYPSLGSGSAERRKAIPFKRLASLNVPLPPLPEQRRIAAILDHADALRAKRRETIARLDELKQSIFIDMFGDPSANPRSLPIGSIGELVESARYGTSEKSSTEGKYPVLRMGNLTANGRIDVSDLKYMDLAADQLERYTVRSGDLLFNRTNSPDLVGKTAVYRSSDPAAYAGYLIRVRTNDNGDPEYISGYLNSRHGKAVLRSMCKSIIGMANINARELQGIKILKPPIVDQRAYAQSVAAVEAHQRSLEDEYVVLNSLFSSLQSRAFRGEL</sequence>
<keyword evidence="2" id="KW-0680">Restriction system</keyword>
<name>A0A6L7GPX7_9ACTN</name>
<dbReference type="GO" id="GO:0003677">
    <property type="term" value="F:DNA binding"/>
    <property type="evidence" value="ECO:0007669"/>
    <property type="project" value="UniProtKB-KW"/>
</dbReference>
<feature type="domain" description="Type I restriction modification DNA specificity" evidence="4">
    <location>
        <begin position="4"/>
        <end position="100"/>
    </location>
</feature>
<dbReference type="EMBL" id="WMBR01000002">
    <property type="protein sequence ID" value="MXP21950.1"/>
    <property type="molecule type" value="Genomic_DNA"/>
</dbReference>
<dbReference type="GO" id="GO:0009307">
    <property type="term" value="P:DNA restriction-modification system"/>
    <property type="evidence" value="ECO:0007669"/>
    <property type="project" value="UniProtKB-KW"/>
</dbReference>
<proteinExistence type="inferred from homology"/>
<comment type="similarity">
    <text evidence="1">Belongs to the type-I restriction system S methylase family.</text>
</comment>
<dbReference type="SUPFAM" id="SSF116734">
    <property type="entry name" value="DNA methylase specificity domain"/>
    <property type="match status" value="2"/>
</dbReference>
<evidence type="ECO:0000259" key="4">
    <source>
        <dbReference type="Pfam" id="PF01420"/>
    </source>
</evidence>
<keyword evidence="3" id="KW-0238">DNA-binding</keyword>
<evidence type="ECO:0000256" key="2">
    <source>
        <dbReference type="ARBA" id="ARBA00022747"/>
    </source>
</evidence>
<reference evidence="5 6" key="1">
    <citation type="submission" date="2019-11" db="EMBL/GenBank/DDBJ databases">
        <title>Gordonia sp. nov., a novel actinobacterium isolated from mangrove soil in Hainan.</title>
        <authorList>
            <person name="Huang X."/>
            <person name="Xie Y."/>
            <person name="Chu X."/>
            <person name="Xiao K."/>
        </authorList>
    </citation>
    <scope>NUCLEOTIDE SEQUENCE [LARGE SCALE GENOMIC DNA]</scope>
    <source>
        <strain evidence="5 6">HNM0687</strain>
    </source>
</reference>
<evidence type="ECO:0000313" key="6">
    <source>
        <dbReference type="Proteomes" id="UP000475545"/>
    </source>
</evidence>
<dbReference type="InterPro" id="IPR044946">
    <property type="entry name" value="Restrct_endonuc_typeI_TRD_sf"/>
</dbReference>
<dbReference type="AlphaFoldDB" id="A0A6L7GPX7"/>
<evidence type="ECO:0000313" key="5">
    <source>
        <dbReference type="EMBL" id="MXP21950.1"/>
    </source>
</evidence>
<accession>A0A6L7GPX7</accession>